<evidence type="ECO:0008006" key="3">
    <source>
        <dbReference type="Google" id="ProtNLM"/>
    </source>
</evidence>
<gene>
    <name evidence="1" type="ORF">C9I28_21520</name>
</gene>
<dbReference type="EMBL" id="CP028324">
    <property type="protein sequence ID" value="AVR97929.1"/>
    <property type="molecule type" value="Genomic_DNA"/>
</dbReference>
<sequence length="95" mass="9983">MKKTDLAKNDAKKLMGKMTAPGSAAFGTTAAPAIDKREQRKRDQALGLVPFAVKLNGELVKQLQQRATEQGGDMNATVAELLALGLAAVSERSGS</sequence>
<dbReference type="Proteomes" id="UP000240505">
    <property type="component" value="Chromosome"/>
</dbReference>
<dbReference type="KEGG" id="masz:C9I28_21520"/>
<keyword evidence="2" id="KW-1185">Reference proteome</keyword>
<organism evidence="1 2">
    <name type="scientific">Pseudoduganella armeniaca</name>
    <dbReference type="NCBI Taxonomy" id="2072590"/>
    <lineage>
        <taxon>Bacteria</taxon>
        <taxon>Pseudomonadati</taxon>
        <taxon>Pseudomonadota</taxon>
        <taxon>Betaproteobacteria</taxon>
        <taxon>Burkholderiales</taxon>
        <taxon>Oxalobacteraceae</taxon>
        <taxon>Telluria group</taxon>
        <taxon>Pseudoduganella</taxon>
    </lineage>
</organism>
<accession>A0A2R4CE66</accession>
<proteinExistence type="predicted"/>
<protein>
    <recommendedName>
        <fullName evidence="3">LexA regulated protein</fullName>
    </recommendedName>
</protein>
<dbReference type="AlphaFoldDB" id="A0A2R4CE66"/>
<evidence type="ECO:0000313" key="2">
    <source>
        <dbReference type="Proteomes" id="UP000240505"/>
    </source>
</evidence>
<name>A0A2R4CE66_9BURK</name>
<dbReference type="RefSeq" id="WP_107143268.1">
    <property type="nucleotide sequence ID" value="NZ_CP028324.1"/>
</dbReference>
<dbReference type="OrthoDB" id="8564304at2"/>
<reference evidence="1 2" key="1">
    <citation type="submission" date="2018-03" db="EMBL/GenBank/DDBJ databases">
        <title>Massilia armeniaca sp. nov., isolated from desert soil.</title>
        <authorList>
            <person name="Huang H."/>
            <person name="Ren M."/>
        </authorList>
    </citation>
    <scope>NUCLEOTIDE SEQUENCE [LARGE SCALE GENOMIC DNA]</scope>
    <source>
        <strain evidence="1 2">ZMN-3</strain>
    </source>
</reference>
<evidence type="ECO:0000313" key="1">
    <source>
        <dbReference type="EMBL" id="AVR97929.1"/>
    </source>
</evidence>